<evidence type="ECO:0000313" key="10">
    <source>
        <dbReference type="Proteomes" id="UP000294829"/>
    </source>
</evidence>
<accession>A0A4R5W228</accession>
<keyword evidence="10" id="KW-1185">Reference proteome</keyword>
<dbReference type="PROSITE" id="PS51009">
    <property type="entry name" value="CYTCII"/>
    <property type="match status" value="1"/>
</dbReference>
<sequence length="159" mass="16824">MKNRVKQFVAPTLIVALFSAAGLVMAQQAPKPETLIKVRQSAFQVVAWNSTRIKASLEGTYNKEDVIKSANAIAAIANSGLGSLFAAGTETGKGWHETSAKAEVFSNGARFAELGANFGKEANELASVALSGDANLVKNQYGKLTSTCKACHNDFKSKD</sequence>
<evidence type="ECO:0000256" key="8">
    <source>
        <dbReference type="SAM" id="SignalP"/>
    </source>
</evidence>
<evidence type="ECO:0000256" key="3">
    <source>
        <dbReference type="ARBA" id="ARBA00022723"/>
    </source>
</evidence>
<feature type="binding site" description="covalent" evidence="7">
    <location>
        <position position="148"/>
    </location>
    <ligand>
        <name>heme c</name>
        <dbReference type="ChEBI" id="CHEBI:61717"/>
    </ligand>
</feature>
<dbReference type="Gene3D" id="1.20.120.10">
    <property type="entry name" value="Cytochrome c/b562"/>
    <property type="match status" value="1"/>
</dbReference>
<evidence type="ECO:0000256" key="2">
    <source>
        <dbReference type="ARBA" id="ARBA00022617"/>
    </source>
</evidence>
<dbReference type="GO" id="GO:0042597">
    <property type="term" value="C:periplasmic space"/>
    <property type="evidence" value="ECO:0007669"/>
    <property type="project" value="InterPro"/>
</dbReference>
<name>A0A4R5W228_9BURK</name>
<feature type="chain" id="PRO_5020471841" evidence="8">
    <location>
        <begin position="27"/>
        <end position="159"/>
    </location>
</feature>
<reference evidence="9 10" key="1">
    <citation type="submission" date="2019-03" db="EMBL/GenBank/DDBJ databases">
        <title>Sapientia aquatica gen. nov., sp. nov., isolated from a crater lake.</title>
        <authorList>
            <person name="Felfoldi T."/>
            <person name="Szabo A."/>
            <person name="Toth E."/>
            <person name="Schumann P."/>
            <person name="Keki Z."/>
            <person name="Marialigeti K."/>
            <person name="Mathe I."/>
        </authorList>
    </citation>
    <scope>NUCLEOTIDE SEQUENCE [LARGE SCALE GENOMIC DNA]</scope>
    <source>
        <strain evidence="9 10">SA-152</strain>
    </source>
</reference>
<keyword evidence="8" id="KW-0732">Signal</keyword>
<dbReference type="GO" id="GO:0020037">
    <property type="term" value="F:heme binding"/>
    <property type="evidence" value="ECO:0007669"/>
    <property type="project" value="InterPro"/>
</dbReference>
<evidence type="ECO:0000256" key="1">
    <source>
        <dbReference type="ARBA" id="ARBA00022448"/>
    </source>
</evidence>
<dbReference type="AlphaFoldDB" id="A0A4R5W228"/>
<dbReference type="Pfam" id="PF01322">
    <property type="entry name" value="Cytochrom_C_2"/>
    <property type="match status" value="1"/>
</dbReference>
<keyword evidence="1" id="KW-0813">Transport</keyword>
<feature type="signal peptide" evidence="8">
    <location>
        <begin position="1"/>
        <end position="26"/>
    </location>
</feature>
<proteinExistence type="predicted"/>
<feature type="binding site" description="covalent" evidence="7">
    <location>
        <position position="151"/>
    </location>
    <ligand>
        <name>heme c</name>
        <dbReference type="ChEBI" id="CHEBI:61717"/>
    </ligand>
</feature>
<feature type="binding site" description="axial binding residue" evidence="6">
    <location>
        <position position="152"/>
    </location>
    <ligand>
        <name>heme c</name>
        <dbReference type="ChEBI" id="CHEBI:61717"/>
    </ligand>
    <ligandPart>
        <name>Fe</name>
        <dbReference type="ChEBI" id="CHEBI:18248"/>
    </ligandPart>
</feature>
<comment type="caution">
    <text evidence="9">The sequence shown here is derived from an EMBL/GenBank/DDBJ whole genome shotgun (WGS) entry which is preliminary data.</text>
</comment>
<dbReference type="InterPro" id="IPR010980">
    <property type="entry name" value="Cyt_c/b562"/>
</dbReference>
<protein>
    <submittedName>
        <fullName evidence="9">Cytochrome c</fullName>
    </submittedName>
</protein>
<evidence type="ECO:0000256" key="4">
    <source>
        <dbReference type="ARBA" id="ARBA00022982"/>
    </source>
</evidence>
<dbReference type="OrthoDB" id="5520910at2"/>
<dbReference type="GO" id="GO:0005506">
    <property type="term" value="F:iron ion binding"/>
    <property type="evidence" value="ECO:0007669"/>
    <property type="project" value="InterPro"/>
</dbReference>
<keyword evidence="2 7" id="KW-0349">Heme</keyword>
<comment type="PTM">
    <text evidence="7">Binds 1 heme group per subunit.</text>
</comment>
<dbReference type="InterPro" id="IPR002321">
    <property type="entry name" value="Cyt_c_II"/>
</dbReference>
<keyword evidence="5 6" id="KW-0408">Iron</keyword>
<evidence type="ECO:0000256" key="6">
    <source>
        <dbReference type="PIRSR" id="PIRSR000027-1"/>
    </source>
</evidence>
<dbReference type="RefSeq" id="WP_133327407.1">
    <property type="nucleotide sequence ID" value="NZ_SMYL01000003.1"/>
</dbReference>
<dbReference type="SUPFAM" id="SSF47175">
    <property type="entry name" value="Cytochromes"/>
    <property type="match status" value="1"/>
</dbReference>
<evidence type="ECO:0000313" key="9">
    <source>
        <dbReference type="EMBL" id="TDK66481.1"/>
    </source>
</evidence>
<keyword evidence="3 6" id="KW-0479">Metal-binding</keyword>
<evidence type="ECO:0000256" key="5">
    <source>
        <dbReference type="ARBA" id="ARBA00023004"/>
    </source>
</evidence>
<dbReference type="EMBL" id="SMYL01000003">
    <property type="protein sequence ID" value="TDK66481.1"/>
    <property type="molecule type" value="Genomic_DNA"/>
</dbReference>
<dbReference type="GO" id="GO:0022900">
    <property type="term" value="P:electron transport chain"/>
    <property type="evidence" value="ECO:0007669"/>
    <property type="project" value="InterPro"/>
</dbReference>
<dbReference type="PIRSF" id="PIRSF000027">
    <property type="entry name" value="Cytc_c_prime"/>
    <property type="match status" value="1"/>
</dbReference>
<dbReference type="Proteomes" id="UP000294829">
    <property type="component" value="Unassembled WGS sequence"/>
</dbReference>
<keyword evidence="4" id="KW-0249">Electron transport</keyword>
<dbReference type="InterPro" id="IPR012127">
    <property type="entry name" value="Cyt_c_prime"/>
</dbReference>
<evidence type="ECO:0000256" key="7">
    <source>
        <dbReference type="PIRSR" id="PIRSR000027-2"/>
    </source>
</evidence>
<gene>
    <name evidence="9" type="ORF">E2I14_08420</name>
</gene>
<organism evidence="9 10">
    <name type="scientific">Sapientia aquatica</name>
    <dbReference type="NCBI Taxonomy" id="1549640"/>
    <lineage>
        <taxon>Bacteria</taxon>
        <taxon>Pseudomonadati</taxon>
        <taxon>Pseudomonadota</taxon>
        <taxon>Betaproteobacteria</taxon>
        <taxon>Burkholderiales</taxon>
        <taxon>Oxalobacteraceae</taxon>
        <taxon>Sapientia</taxon>
    </lineage>
</organism>
<dbReference type="GO" id="GO:0009055">
    <property type="term" value="F:electron transfer activity"/>
    <property type="evidence" value="ECO:0007669"/>
    <property type="project" value="InterPro"/>
</dbReference>